<evidence type="ECO:0000313" key="3">
    <source>
        <dbReference type="EMBL" id="CAD9581495.1"/>
    </source>
</evidence>
<organism evidence="2">
    <name type="scientific">Bigelowiella natans</name>
    <name type="common">Pedinomonas minutissima</name>
    <name type="synonym">Chlorarachnion sp. (strain CCMP621)</name>
    <dbReference type="NCBI Taxonomy" id="227086"/>
    <lineage>
        <taxon>Eukaryota</taxon>
        <taxon>Sar</taxon>
        <taxon>Rhizaria</taxon>
        <taxon>Cercozoa</taxon>
        <taxon>Chlorarachniophyceae</taxon>
        <taxon>Bigelowiella</taxon>
    </lineage>
</organism>
<feature type="compositionally biased region" description="Acidic residues" evidence="1">
    <location>
        <begin position="74"/>
        <end position="90"/>
    </location>
</feature>
<dbReference type="EMBL" id="HBHA01002032">
    <property type="protein sequence ID" value="CAD9581495.1"/>
    <property type="molecule type" value="Transcribed_RNA"/>
</dbReference>
<evidence type="ECO:0000256" key="1">
    <source>
        <dbReference type="SAM" id="MobiDB-lite"/>
    </source>
</evidence>
<feature type="compositionally biased region" description="Basic and acidic residues" evidence="1">
    <location>
        <begin position="115"/>
        <end position="125"/>
    </location>
</feature>
<reference evidence="2" key="1">
    <citation type="submission" date="2021-01" db="EMBL/GenBank/DDBJ databases">
        <authorList>
            <person name="Corre E."/>
            <person name="Pelletier E."/>
            <person name="Niang G."/>
            <person name="Scheremetjew M."/>
            <person name="Finn R."/>
            <person name="Kale V."/>
            <person name="Holt S."/>
            <person name="Cochrane G."/>
            <person name="Meng A."/>
            <person name="Brown T."/>
            <person name="Cohen L."/>
        </authorList>
    </citation>
    <scope>NUCLEOTIDE SEQUENCE</scope>
    <source>
        <strain evidence="2">CCMP1258.1</strain>
    </source>
</reference>
<feature type="compositionally biased region" description="Polar residues" evidence="1">
    <location>
        <begin position="196"/>
        <end position="214"/>
    </location>
</feature>
<protein>
    <submittedName>
        <fullName evidence="2">Uncharacterized protein</fullName>
    </submittedName>
</protein>
<sequence length="237" mass="25906">MELDLLLVRRTTELTPLAGRFGITKSRIPSVIRSWLGSSVLCKAGLNEECFQRRRYRNLRDVPDWTNPPLESPDSPDDNEEYLTGEAGEDNDAKQGERSSPSVKYGTGSVSRMSVKKEEEVKNQEGKGLSALERFRLAAGAAAEASNSPTGSPVKIPPPPSELPRTHGATSKLKLASSRLRTGDSGSLHDSKSDTSHLASHLSNATTHQENNVTHFARSKIFSNDHFPKPSAPPYDQ</sequence>
<dbReference type="AlphaFoldDB" id="A0A6T9YLX4"/>
<dbReference type="EMBL" id="HBHA01002031">
    <property type="protein sequence ID" value="CAD9581491.1"/>
    <property type="molecule type" value="Transcribed_RNA"/>
</dbReference>
<evidence type="ECO:0000313" key="2">
    <source>
        <dbReference type="EMBL" id="CAD9581491.1"/>
    </source>
</evidence>
<accession>A0A6T9YLX4</accession>
<proteinExistence type="predicted"/>
<feature type="compositionally biased region" description="Polar residues" evidence="1">
    <location>
        <begin position="98"/>
        <end position="112"/>
    </location>
</feature>
<name>A0A6T9YLX4_BIGNA</name>
<gene>
    <name evidence="2" type="ORF">BIGN1055_LOCUS1304</name>
    <name evidence="3" type="ORF">BIGN1055_LOCUS1305</name>
</gene>
<feature type="region of interest" description="Disordered" evidence="1">
    <location>
        <begin position="61"/>
        <end position="127"/>
    </location>
</feature>
<feature type="region of interest" description="Disordered" evidence="1">
    <location>
        <begin position="139"/>
        <end position="214"/>
    </location>
</feature>